<proteinExistence type="evidence at transcript level"/>
<evidence type="ECO:0000313" key="8">
    <source>
        <dbReference type="EMBL" id="ACO11174.1"/>
    </source>
</evidence>
<keyword evidence="5 6" id="KW-0472">Membrane</keyword>
<dbReference type="SUPFAM" id="SSF48317">
    <property type="entry name" value="Acid phosphatase/Vanadium-dependent haloperoxidase"/>
    <property type="match status" value="1"/>
</dbReference>
<dbReference type="InterPro" id="IPR000326">
    <property type="entry name" value="PAP2/HPO"/>
</dbReference>
<dbReference type="GO" id="GO:0016020">
    <property type="term" value="C:membrane"/>
    <property type="evidence" value="ECO:0007669"/>
    <property type="project" value="UniProtKB-SubCell"/>
</dbReference>
<feature type="transmembrane region" description="Helical" evidence="6">
    <location>
        <begin position="197"/>
        <end position="215"/>
    </location>
</feature>
<feature type="transmembrane region" description="Helical" evidence="6">
    <location>
        <begin position="87"/>
        <end position="112"/>
    </location>
</feature>
<sequence length="259" mass="29051">MSIKSRLPSNDLLKEVVIRTLLTAVFLYSNHLPPFNRVILSQEAETLYAYPQSPSYVTGSDLVLLCISIPLLTTLVCYYSKRDPWDALISLLTFSLILSLNGLIVNIIKLAVGRPRPDFLSRCWPNGNIPWAEFKDNSISQRLSCTGDRDTIIEGRKSFPSGHSSMAFAAFVFSFLYTAGKLKTFSFVNKSTLNRSSALLLAFAQILAPLCIAISRTCDYHHHWQDVLVGSGIGSLISFIVYNHYYHSIFSENSGNHRF</sequence>
<reference evidence="8" key="1">
    <citation type="submission" date="2009-03" db="EMBL/GenBank/DDBJ databases">
        <title>Caligus rogercresseyi ESTs and full-length cDNAs.</title>
        <authorList>
            <person name="Yasuike M."/>
            <person name="von Schalburg K."/>
            <person name="Cooper G."/>
            <person name="Leong J."/>
            <person name="Jones S.R.M."/>
            <person name="Koop B.F."/>
        </authorList>
    </citation>
    <scope>NUCLEOTIDE SEQUENCE</scope>
    <source>
        <tissue evidence="8">Whole tissue</tissue>
    </source>
</reference>
<comment type="subcellular location">
    <subcellularLocation>
        <location evidence="1">Membrane</location>
        <topology evidence="1">Multi-pass membrane protein</topology>
    </subcellularLocation>
</comment>
<dbReference type="EMBL" id="BT076750">
    <property type="protein sequence ID" value="ACO11174.1"/>
    <property type="molecule type" value="mRNA"/>
</dbReference>
<dbReference type="GO" id="GO:0046839">
    <property type="term" value="P:phospholipid dephosphorylation"/>
    <property type="evidence" value="ECO:0007669"/>
    <property type="project" value="TreeGrafter"/>
</dbReference>
<feature type="transmembrane region" description="Helical" evidence="6">
    <location>
        <begin position="227"/>
        <end position="245"/>
    </location>
</feature>
<keyword evidence="4 6" id="KW-1133">Transmembrane helix</keyword>
<dbReference type="GO" id="GO:0006644">
    <property type="term" value="P:phospholipid metabolic process"/>
    <property type="evidence" value="ECO:0007669"/>
    <property type="project" value="UniProtKB-UniPathway"/>
</dbReference>
<organism evidence="8">
    <name type="scientific">Caligus rogercresseyi</name>
    <name type="common">Sea louse</name>
    <dbReference type="NCBI Taxonomy" id="217165"/>
    <lineage>
        <taxon>Eukaryota</taxon>
        <taxon>Metazoa</taxon>
        <taxon>Ecdysozoa</taxon>
        <taxon>Arthropoda</taxon>
        <taxon>Crustacea</taxon>
        <taxon>Multicrustacea</taxon>
        <taxon>Hexanauplia</taxon>
        <taxon>Copepoda</taxon>
        <taxon>Siphonostomatoida</taxon>
        <taxon>Caligidae</taxon>
        <taxon>Caligus</taxon>
    </lineage>
</organism>
<dbReference type="Pfam" id="PF01569">
    <property type="entry name" value="PAP2"/>
    <property type="match status" value="1"/>
</dbReference>
<name>C1BQ71_CALRO</name>
<dbReference type="PANTHER" id="PTHR10165">
    <property type="entry name" value="LIPID PHOSPHATE PHOSPHATASE"/>
    <property type="match status" value="1"/>
</dbReference>
<dbReference type="Gene3D" id="1.20.144.10">
    <property type="entry name" value="Phosphatidic acid phosphatase type 2/haloperoxidase"/>
    <property type="match status" value="1"/>
</dbReference>
<evidence type="ECO:0000256" key="4">
    <source>
        <dbReference type="ARBA" id="ARBA00022989"/>
    </source>
</evidence>
<feature type="domain" description="Phosphatidic acid phosphatase type 2/haloperoxidase" evidence="7">
    <location>
        <begin position="92"/>
        <end position="242"/>
    </location>
</feature>
<accession>C1BQ71</accession>
<dbReference type="UniPathway" id="UPA00085"/>
<dbReference type="CDD" id="cd03390">
    <property type="entry name" value="PAP2_containing_1_like"/>
    <property type="match status" value="1"/>
</dbReference>
<dbReference type="PANTHER" id="PTHR10165:SF35">
    <property type="entry name" value="RE23632P"/>
    <property type="match status" value="1"/>
</dbReference>
<feature type="transmembrane region" description="Helical" evidence="6">
    <location>
        <begin position="62"/>
        <end position="81"/>
    </location>
</feature>
<evidence type="ECO:0000256" key="3">
    <source>
        <dbReference type="ARBA" id="ARBA00022692"/>
    </source>
</evidence>
<evidence type="ECO:0000256" key="6">
    <source>
        <dbReference type="SAM" id="Phobius"/>
    </source>
</evidence>
<dbReference type="AlphaFoldDB" id="C1BQ71"/>
<comment type="similarity">
    <text evidence="2">Belongs to the PA-phosphatase related phosphoesterase family.</text>
</comment>
<evidence type="ECO:0000259" key="7">
    <source>
        <dbReference type="SMART" id="SM00014"/>
    </source>
</evidence>
<keyword evidence="3 6" id="KW-0812">Transmembrane</keyword>
<dbReference type="InterPro" id="IPR043216">
    <property type="entry name" value="PAP-like"/>
</dbReference>
<protein>
    <submittedName>
        <fullName evidence="8">Phosphatidic acid phosphatase type 2 domain-containing protein 1B</fullName>
    </submittedName>
</protein>
<evidence type="ECO:0000256" key="2">
    <source>
        <dbReference type="ARBA" id="ARBA00008816"/>
    </source>
</evidence>
<evidence type="ECO:0000256" key="5">
    <source>
        <dbReference type="ARBA" id="ARBA00023136"/>
    </source>
</evidence>
<dbReference type="SMART" id="SM00014">
    <property type="entry name" value="acidPPc"/>
    <property type="match status" value="1"/>
</dbReference>
<dbReference type="GO" id="GO:0008195">
    <property type="term" value="F:phosphatidate phosphatase activity"/>
    <property type="evidence" value="ECO:0007669"/>
    <property type="project" value="TreeGrafter"/>
</dbReference>
<gene>
    <name evidence="8" type="primary">PPC1B</name>
</gene>
<dbReference type="InterPro" id="IPR036938">
    <property type="entry name" value="PAP2/HPO_sf"/>
</dbReference>
<evidence type="ECO:0000256" key="1">
    <source>
        <dbReference type="ARBA" id="ARBA00004141"/>
    </source>
</evidence>